<dbReference type="EMBL" id="CP061538">
    <property type="protein sequence ID" value="QNV40742.1"/>
    <property type="molecule type" value="Genomic_DNA"/>
</dbReference>
<dbReference type="InterPro" id="IPR050266">
    <property type="entry name" value="AB_hydrolase_sf"/>
</dbReference>
<dbReference type="InterPro" id="IPR029058">
    <property type="entry name" value="AB_hydrolase_fold"/>
</dbReference>
<dbReference type="PANTHER" id="PTHR43798:SF33">
    <property type="entry name" value="HYDROLASE, PUTATIVE (AFU_ORTHOLOGUE AFUA_2G14860)-RELATED"/>
    <property type="match status" value="1"/>
</dbReference>
<evidence type="ECO:0000313" key="3">
    <source>
        <dbReference type="Proteomes" id="UP000516421"/>
    </source>
</evidence>
<dbReference type="GO" id="GO:0016020">
    <property type="term" value="C:membrane"/>
    <property type="evidence" value="ECO:0007669"/>
    <property type="project" value="TreeGrafter"/>
</dbReference>
<keyword evidence="2" id="KW-0378">Hydrolase</keyword>
<gene>
    <name evidence="2" type="ORF">IDM48_04930</name>
</gene>
<organism evidence="2 3">
    <name type="scientific">Rothia amarae</name>
    <dbReference type="NCBI Taxonomy" id="169480"/>
    <lineage>
        <taxon>Bacteria</taxon>
        <taxon>Bacillati</taxon>
        <taxon>Actinomycetota</taxon>
        <taxon>Actinomycetes</taxon>
        <taxon>Micrococcales</taxon>
        <taxon>Micrococcaceae</taxon>
        <taxon>Rothia</taxon>
    </lineage>
</organism>
<proteinExistence type="predicted"/>
<feature type="domain" description="AB hydrolase-1" evidence="1">
    <location>
        <begin position="20"/>
        <end position="146"/>
    </location>
</feature>
<protein>
    <submittedName>
        <fullName evidence="2">Alpha/beta fold hydrolase</fullName>
    </submittedName>
</protein>
<dbReference type="Pfam" id="PF00561">
    <property type="entry name" value="Abhydrolase_1"/>
    <property type="match status" value="1"/>
</dbReference>
<dbReference type="Proteomes" id="UP000516421">
    <property type="component" value="Chromosome"/>
</dbReference>
<dbReference type="Gene3D" id="3.40.50.1820">
    <property type="entry name" value="alpha/beta hydrolase"/>
    <property type="match status" value="1"/>
</dbReference>
<dbReference type="GO" id="GO:0016787">
    <property type="term" value="F:hydrolase activity"/>
    <property type="evidence" value="ECO:0007669"/>
    <property type="project" value="UniProtKB-KW"/>
</dbReference>
<dbReference type="AlphaFoldDB" id="A0A7H2BM46"/>
<dbReference type="PANTHER" id="PTHR43798">
    <property type="entry name" value="MONOACYLGLYCEROL LIPASE"/>
    <property type="match status" value="1"/>
</dbReference>
<dbReference type="SUPFAM" id="SSF53474">
    <property type="entry name" value="alpha/beta-Hydrolases"/>
    <property type="match status" value="1"/>
</dbReference>
<keyword evidence="3" id="KW-1185">Reference proteome</keyword>
<evidence type="ECO:0000259" key="1">
    <source>
        <dbReference type="Pfam" id="PF00561"/>
    </source>
</evidence>
<reference evidence="2 3" key="1">
    <citation type="submission" date="2020-09" db="EMBL/GenBank/DDBJ databases">
        <title>Investigation of environmental microbe.</title>
        <authorList>
            <person name="Ou Y."/>
            <person name="Kang Q."/>
        </authorList>
    </citation>
    <scope>NUCLEOTIDE SEQUENCE [LARGE SCALE GENOMIC DNA]</scope>
    <source>
        <strain evidence="2 3">KJZ-9</strain>
    </source>
</reference>
<dbReference type="RefSeq" id="WP_190618355.1">
    <property type="nucleotide sequence ID" value="NZ_CP061538.1"/>
</dbReference>
<sequence length="262" mass="28864">MTTFPPVEYTSYPSPQQGAPIVVLIHGFAATAEQVWIKTGWIRKLQAQGLHCITVGLPYHGQDFLRDDARSASTAQGFEKSALPAKGKTYTAAVEGALFRLSQQVGHPLHVVGFSAGARIAWEFAINHPENVRTVTVAGFPQKNHIEDLKNYLSGRQHEAIDTVFRQLIDQSPITTEGLLQFVSAPHEGEFDPAQHHPKVPTLVVGGTADTVSGNGDWLYEALEITDVPHRREILSGRDHINALTSGIFKKAVMQWIQEFEP</sequence>
<dbReference type="InterPro" id="IPR000073">
    <property type="entry name" value="AB_hydrolase_1"/>
</dbReference>
<accession>A0A7H2BM46</accession>
<evidence type="ECO:0000313" key="2">
    <source>
        <dbReference type="EMBL" id="QNV40742.1"/>
    </source>
</evidence>
<dbReference type="KEGG" id="rama:IDM48_04930"/>
<name>A0A7H2BM46_9MICC</name>